<feature type="disulfide bond" evidence="4">
    <location>
        <begin position="401"/>
        <end position="428"/>
    </location>
</feature>
<dbReference type="PANTHER" id="PTHR45656">
    <property type="entry name" value="PROTEIN CBR-CLEC-78"/>
    <property type="match status" value="1"/>
</dbReference>
<dbReference type="OrthoDB" id="5804959at2759"/>
<proteinExistence type="predicted"/>
<feature type="region of interest" description="Disordered" evidence="5">
    <location>
        <begin position="919"/>
        <end position="1015"/>
    </location>
</feature>
<evidence type="ECO:0000256" key="6">
    <source>
        <dbReference type="SAM" id="SignalP"/>
    </source>
</evidence>
<dbReference type="InParanoid" id="E2C1B4"/>
<dbReference type="FunFam" id="2.10.70.10:FF:000086">
    <property type="entry name" value="Hig-anchoring scaffold protein, isoform A"/>
    <property type="match status" value="1"/>
</dbReference>
<dbReference type="AlphaFoldDB" id="E2C1B4"/>
<feature type="compositionally biased region" description="Low complexity" evidence="5">
    <location>
        <begin position="919"/>
        <end position="931"/>
    </location>
</feature>
<evidence type="ECO:0000256" key="2">
    <source>
        <dbReference type="ARBA" id="ARBA00022737"/>
    </source>
</evidence>
<feature type="domain" description="Sushi" evidence="7">
    <location>
        <begin position="561"/>
        <end position="632"/>
    </location>
</feature>
<keyword evidence="10" id="KW-1185">Reference proteome</keyword>
<protein>
    <submittedName>
        <fullName evidence="9">Sushi, von Willebrand factor type A, EGF and pentraxin domain-containing protein 1</fullName>
    </submittedName>
</protein>
<feature type="domain" description="Sushi" evidence="7">
    <location>
        <begin position="251"/>
        <end position="309"/>
    </location>
</feature>
<dbReference type="Proteomes" id="UP000008237">
    <property type="component" value="Unassembled WGS sequence"/>
</dbReference>
<feature type="disulfide bond" evidence="4">
    <location>
        <begin position="153"/>
        <end position="180"/>
    </location>
</feature>
<feature type="chain" id="PRO_5003157565" evidence="6">
    <location>
        <begin position="22"/>
        <end position="1096"/>
    </location>
</feature>
<feature type="domain" description="Sushi" evidence="7">
    <location>
        <begin position="118"/>
        <end position="182"/>
    </location>
</feature>
<accession>E2C1B4</accession>
<dbReference type="SUPFAM" id="SSF57535">
    <property type="entry name" value="Complement control module/SCR domain"/>
    <property type="match status" value="8"/>
</dbReference>
<dbReference type="Pfam" id="PF00095">
    <property type="entry name" value="WAP"/>
    <property type="match status" value="1"/>
</dbReference>
<dbReference type="InterPro" id="IPR035976">
    <property type="entry name" value="Sushi/SCR/CCP_sf"/>
</dbReference>
<dbReference type="PROSITE" id="PS51390">
    <property type="entry name" value="WAP"/>
    <property type="match status" value="1"/>
</dbReference>
<evidence type="ECO:0000256" key="4">
    <source>
        <dbReference type="PROSITE-ProRule" id="PRU00302"/>
    </source>
</evidence>
<feature type="domain" description="WAP" evidence="8">
    <location>
        <begin position="71"/>
        <end position="124"/>
    </location>
</feature>
<gene>
    <name evidence="9" type="ORF">EAI_00333</name>
</gene>
<evidence type="ECO:0000313" key="9">
    <source>
        <dbReference type="EMBL" id="EFN78276.1"/>
    </source>
</evidence>
<sequence length="1096" mass="123713">MKPSAIVLLLLLLLLCGQFLASESKLRQQAAAVDDDDEDDDDWDDDDDEDDDDGYQPKPEVDDDGRIYKNPRNSPSAMCPRDEEQAELMGQKCLRKCSTDEDCKSKKKKCRCDGACGMSCIKPERECPALTEIDHGLMTVTGRFFGDRARYVCDTDYFMVGLSERTCRADGQWTGTTPSCKKDPSSFCSQPPKIQNARHNALAEQTTFDLSNTVQYFCNHGYMATGVKKAKCLMMENVASWYGPDITCKPQSCGQPPIVSNGWHSGECYTYDCRISYHCLEGYELVGKAEKLCLADGTWTPKEMPQCVQVTSVQCPKPENPVNGKAVYTSYAYNSIVSYECKYGYTVVGAGTRRCGADRKWTGKTPTCQEINCGLPGVLYNGWIENIEAGTGMGASIIFRCKDHMKLEGNTSSVCQKDGKWRYPLPQCLAPCVVPQIENGHIIVASHERDHINNVTVVEHGERLLVTCVQNYEFAANSTPVLCNNGTWSIVPSCSPARCKQMPKVPRNGMVIAPKTDHGMKAVFKCKDGFELVGGGPLNASVSVECRYGNWIGDIPHCVQVFCPFPGFIENGKVFLVGNMGVYDYRPYVRKIVNNKQIMYDCDKGYVLDEGPTGATCIGGSWSPKELPKCILGQHPRLRWSRRRRSVDDENVTLNYKKFIEFFRKVGKKLLHMEMNKSRQHAKHKMEGKLGFSVSSHSNDTNNTSDSILRAHAGHGNKSRLREERMIDFLKIVYRKLQRMDAKHGPSNSSNSTMHDLLNAMSKNFFHVDLAESRRNGSRARSYFEIRNQREFIKLKREFERIMRFYNKSIRWNEKQNRKDAKRKGLSHAEKRKDKKKHRKNYYKGFYEFVNSYVTEKLSMLEARNATEELIRRMKIDKFTVRNGTTFTVGEMYAFFKHIIEDRLNSTEENAVAVAVAVESNTTSASTSTSTPKLKPEVEPYVNQSSTVPSPNEVSALDNEIPAKEGGAPKHRSKRIRNASEDSGAPRQKRKLLSLKPAGADGPSKPSKKPSHAADVKSKQFTFDELEAQQQSRSKRFLTASELDNQIFLKNLYLHAYEDEYRANVKRSIGQINRTAAGWSSTSRRRKGNLGAYEIK</sequence>
<evidence type="ECO:0000313" key="10">
    <source>
        <dbReference type="Proteomes" id="UP000008237"/>
    </source>
</evidence>
<dbReference type="PROSITE" id="PS50923">
    <property type="entry name" value="SUSHI"/>
    <property type="match status" value="7"/>
</dbReference>
<dbReference type="InterPro" id="IPR000436">
    <property type="entry name" value="Sushi_SCR_CCP_dom"/>
</dbReference>
<feature type="region of interest" description="Disordered" evidence="5">
    <location>
        <begin position="816"/>
        <end position="837"/>
    </location>
</feature>
<comment type="caution">
    <text evidence="4">Lacks conserved residue(s) required for the propagation of feature annotation.</text>
</comment>
<dbReference type="EMBL" id="GL451914">
    <property type="protein sequence ID" value="EFN78276.1"/>
    <property type="molecule type" value="Genomic_DNA"/>
</dbReference>
<dbReference type="OMA" id="MKAVFKC"/>
<organism evidence="10">
    <name type="scientific">Harpegnathos saltator</name>
    <name type="common">Jerdon's jumping ant</name>
    <dbReference type="NCBI Taxonomy" id="610380"/>
    <lineage>
        <taxon>Eukaryota</taxon>
        <taxon>Metazoa</taxon>
        <taxon>Ecdysozoa</taxon>
        <taxon>Arthropoda</taxon>
        <taxon>Hexapoda</taxon>
        <taxon>Insecta</taxon>
        <taxon>Pterygota</taxon>
        <taxon>Neoptera</taxon>
        <taxon>Endopterygota</taxon>
        <taxon>Hymenoptera</taxon>
        <taxon>Apocrita</taxon>
        <taxon>Aculeata</taxon>
        <taxon>Formicoidea</taxon>
        <taxon>Formicidae</taxon>
        <taxon>Ponerinae</taxon>
        <taxon>Ponerini</taxon>
        <taxon>Harpegnathos</taxon>
    </lineage>
</organism>
<keyword evidence="1 6" id="KW-0732">Signal</keyword>
<dbReference type="Pfam" id="PF00084">
    <property type="entry name" value="Sushi"/>
    <property type="match status" value="7"/>
</dbReference>
<feature type="disulfide bond" evidence="4">
    <location>
        <begin position="341"/>
        <end position="368"/>
    </location>
</feature>
<dbReference type="GO" id="GO:0005576">
    <property type="term" value="C:extracellular region"/>
    <property type="evidence" value="ECO:0007669"/>
    <property type="project" value="InterPro"/>
</dbReference>
<keyword evidence="3 4" id="KW-1015">Disulfide bond</keyword>
<dbReference type="InterPro" id="IPR008197">
    <property type="entry name" value="WAP_dom"/>
</dbReference>
<feature type="domain" description="Sushi" evidence="7">
    <location>
        <begin position="497"/>
        <end position="560"/>
    </location>
</feature>
<evidence type="ECO:0000256" key="3">
    <source>
        <dbReference type="ARBA" id="ARBA00023157"/>
    </source>
</evidence>
<dbReference type="CDD" id="cd00033">
    <property type="entry name" value="CCP"/>
    <property type="match status" value="7"/>
</dbReference>
<dbReference type="Gene3D" id="2.10.70.10">
    <property type="entry name" value="Complement Module, domain 1"/>
    <property type="match status" value="8"/>
</dbReference>
<dbReference type="SMART" id="SM00032">
    <property type="entry name" value="CCP"/>
    <property type="match status" value="8"/>
</dbReference>
<evidence type="ECO:0000259" key="7">
    <source>
        <dbReference type="PROSITE" id="PS50923"/>
    </source>
</evidence>
<keyword evidence="2" id="KW-0677">Repeat</keyword>
<dbReference type="PANTHER" id="PTHR45656:SF4">
    <property type="entry name" value="PROTEIN CBR-CLEC-78"/>
    <property type="match status" value="1"/>
</dbReference>
<feature type="compositionally biased region" description="Polar residues" evidence="5">
    <location>
        <begin position="942"/>
        <end position="953"/>
    </location>
</feature>
<name>E2C1B4_HARSA</name>
<keyword evidence="4" id="KW-0768">Sushi</keyword>
<feature type="domain" description="Sushi" evidence="7">
    <location>
        <begin position="371"/>
        <end position="430"/>
    </location>
</feature>
<feature type="region of interest" description="Disordered" evidence="5">
    <location>
        <begin position="27"/>
        <end position="81"/>
    </location>
</feature>
<dbReference type="PhylomeDB" id="E2C1B4"/>
<dbReference type="InterPro" id="IPR051277">
    <property type="entry name" value="SEZ6_CSMD_C4BPB_Regulators"/>
</dbReference>
<feature type="compositionally biased region" description="Acidic residues" evidence="5">
    <location>
        <begin position="33"/>
        <end position="54"/>
    </location>
</feature>
<dbReference type="GO" id="GO:0030414">
    <property type="term" value="F:peptidase inhibitor activity"/>
    <property type="evidence" value="ECO:0007669"/>
    <property type="project" value="InterPro"/>
</dbReference>
<reference evidence="9 10" key="1">
    <citation type="journal article" date="2010" name="Science">
        <title>Genomic comparison of the ants Camponotus floridanus and Harpegnathos saltator.</title>
        <authorList>
            <person name="Bonasio R."/>
            <person name="Zhang G."/>
            <person name="Ye C."/>
            <person name="Mutti N.S."/>
            <person name="Fang X."/>
            <person name="Qin N."/>
            <person name="Donahue G."/>
            <person name="Yang P."/>
            <person name="Li Q."/>
            <person name="Li C."/>
            <person name="Zhang P."/>
            <person name="Huang Z."/>
            <person name="Berger S.L."/>
            <person name="Reinberg D."/>
            <person name="Wang J."/>
            <person name="Liebig J."/>
        </authorList>
    </citation>
    <scope>NUCLEOTIDE SEQUENCE [LARGE SCALE GENOMIC DNA]</scope>
    <source>
        <strain evidence="9 10">R22 G/1</strain>
    </source>
</reference>
<feature type="signal peptide" evidence="6">
    <location>
        <begin position="1"/>
        <end position="21"/>
    </location>
</feature>
<evidence type="ECO:0000256" key="5">
    <source>
        <dbReference type="SAM" id="MobiDB-lite"/>
    </source>
</evidence>
<feature type="domain" description="Sushi" evidence="7">
    <location>
        <begin position="186"/>
        <end position="250"/>
    </location>
</feature>
<feature type="domain" description="Sushi" evidence="7">
    <location>
        <begin position="313"/>
        <end position="370"/>
    </location>
</feature>
<evidence type="ECO:0000259" key="8">
    <source>
        <dbReference type="PROSITE" id="PS51390"/>
    </source>
</evidence>
<evidence type="ECO:0000256" key="1">
    <source>
        <dbReference type="ARBA" id="ARBA00022729"/>
    </source>
</evidence>